<dbReference type="InterPro" id="IPR009470">
    <property type="entry name" value="Chi_C"/>
</dbReference>
<accession>A0A2S5DFU6</accession>
<dbReference type="GO" id="GO:0006032">
    <property type="term" value="P:chitin catabolic process"/>
    <property type="evidence" value="ECO:0007669"/>
    <property type="project" value="UniProtKB-KW"/>
</dbReference>
<dbReference type="InterPro" id="IPR001579">
    <property type="entry name" value="Glyco_hydro_18_chit_AS"/>
</dbReference>
<evidence type="ECO:0000256" key="3">
    <source>
        <dbReference type="ARBA" id="ARBA00023277"/>
    </source>
</evidence>
<dbReference type="InterPro" id="IPR003610">
    <property type="entry name" value="CBM5/12"/>
</dbReference>
<dbReference type="GO" id="GO:0008061">
    <property type="term" value="F:chitin binding"/>
    <property type="evidence" value="ECO:0007669"/>
    <property type="project" value="InterPro"/>
</dbReference>
<dbReference type="SMART" id="SM00636">
    <property type="entry name" value="Glyco_18"/>
    <property type="match status" value="1"/>
</dbReference>
<organism evidence="8 9">
    <name type="scientific">Chromobacterium alticapitis</name>
    <dbReference type="NCBI Taxonomy" id="2073169"/>
    <lineage>
        <taxon>Bacteria</taxon>
        <taxon>Pseudomonadati</taxon>
        <taxon>Pseudomonadota</taxon>
        <taxon>Betaproteobacteria</taxon>
        <taxon>Neisseriales</taxon>
        <taxon>Chromobacteriaceae</taxon>
        <taxon>Chromobacterium</taxon>
    </lineage>
</organism>
<protein>
    <submittedName>
        <fullName evidence="8">Chitinase</fullName>
    </submittedName>
</protein>
<keyword evidence="9" id="KW-1185">Reference proteome</keyword>
<sequence>MSKTLMLIKGGLAAGAVGGAALLAGHAALNSGSAALPMSAANLVKTAASSCTDPAWNASSVYNGGQRVSYQDQTWQAKWWTQGNTPASSDASPWQLIGQCGGGTNPPPVDPPLVQVPAPTGNALCRPEALAQTSGVDVPYCAAYKQGGAEQLANGSRRRIIGYFTSWRTGKDGSPAYLVNNIPWGKLTHINYAFAHVDGSNKLSANETAPGNSATDMTWPGVAGAEMDPNLPYKGHFNLLTQYKRKFPGVKTLISVGGWAETGGYFDASGKRVASGGFYSMTVNADGSVNQAGINVFADSAVAFLRKYGFDGLDIDFEYPTSMSNAGNPLDWSFSNARLGSLTKGYVALLQTLRDRMDRAAAQDGHYYQITAAVPASGYLLRGMETFPGLKYLDFVNVMSYDLHGSWNRFVGPNAALYDDGKDAELSFWNVYGTAQYGNIGYLNTDWAYHYYRGGLPASRVNMGVPYYTRGWKNVTGGSNGLWGSAVGSNCPTGLTECGDGAVGIDNIWHDLDDNGKEIPGGSNPMWHAKNLEKGIAGSYLASYGIDTSQAINQLSGNYQRNYNSALAAPWLWNASKNVFLSTEDEQSIAQKAAWIDANNVGGVMFWELAGDYDWNAQRNNGQGEYYMGNTLTNLLYNTFSQPAKASAKRADIAPAPTAAIDVGFSLGGFALGDQNYPINPKLTIVNRSTKTTLPGGTEFQFDVPTSAPANIADQSGFGLKVISVGHSGSNVGGLKGDFNRVSVKLPSWQSLAPGQSVTLDVVYYLPISGPSHYTVGLNGKTYAIRDESPYLPYLQ</sequence>
<dbReference type="PANTHER" id="PTHR11177">
    <property type="entry name" value="CHITINASE"/>
    <property type="match status" value="1"/>
</dbReference>
<dbReference type="GO" id="GO:0005576">
    <property type="term" value="C:extracellular region"/>
    <property type="evidence" value="ECO:0007669"/>
    <property type="project" value="InterPro"/>
</dbReference>
<evidence type="ECO:0000313" key="8">
    <source>
        <dbReference type="EMBL" id="POZ61899.1"/>
    </source>
</evidence>
<dbReference type="GO" id="GO:0005975">
    <property type="term" value="P:carbohydrate metabolic process"/>
    <property type="evidence" value="ECO:0007669"/>
    <property type="project" value="InterPro"/>
</dbReference>
<dbReference type="RefSeq" id="WP_103902728.1">
    <property type="nucleotide sequence ID" value="NZ_PQWB01000042.1"/>
</dbReference>
<reference evidence="9" key="1">
    <citation type="submission" date="2018-02" db="EMBL/GenBank/DDBJ databases">
        <authorList>
            <person name="O'Hara-Hanley K."/>
            <person name="Soby S."/>
        </authorList>
    </citation>
    <scope>NUCLEOTIDE SEQUENCE [LARGE SCALE GENOMIC DNA]</scope>
    <source>
        <strain evidence="9">MWU14-2602</strain>
    </source>
</reference>
<dbReference type="InterPro" id="IPR011583">
    <property type="entry name" value="Chitinase_II/V-like_cat"/>
</dbReference>
<dbReference type="Gene3D" id="3.10.50.10">
    <property type="match status" value="1"/>
</dbReference>
<evidence type="ECO:0000313" key="9">
    <source>
        <dbReference type="Proteomes" id="UP000237082"/>
    </source>
</evidence>
<dbReference type="OrthoDB" id="8573752at2"/>
<keyword evidence="4 5" id="KW-0326">Glycosidase</keyword>
<keyword evidence="2" id="KW-0146">Chitin degradation</keyword>
<dbReference type="InterPro" id="IPR050314">
    <property type="entry name" value="Glycosyl_Hydrlase_18"/>
</dbReference>
<feature type="signal peptide" evidence="6">
    <location>
        <begin position="1"/>
        <end position="27"/>
    </location>
</feature>
<evidence type="ECO:0000256" key="6">
    <source>
        <dbReference type="SAM" id="SignalP"/>
    </source>
</evidence>
<gene>
    <name evidence="8" type="ORF">C2I19_10925</name>
</gene>
<feature type="domain" description="GH18" evidence="7">
    <location>
        <begin position="158"/>
        <end position="626"/>
    </location>
</feature>
<dbReference type="CDD" id="cd12215">
    <property type="entry name" value="ChiC_BD"/>
    <property type="match status" value="1"/>
</dbReference>
<dbReference type="InterPro" id="IPR001223">
    <property type="entry name" value="Glyco_hydro18_cat"/>
</dbReference>
<dbReference type="InterPro" id="IPR029070">
    <property type="entry name" value="Chitinase_insertion_sf"/>
</dbReference>
<dbReference type="PROSITE" id="PS01095">
    <property type="entry name" value="GH18_1"/>
    <property type="match status" value="1"/>
</dbReference>
<dbReference type="SMART" id="SM00495">
    <property type="entry name" value="ChtBD3"/>
    <property type="match status" value="1"/>
</dbReference>
<keyword evidence="6" id="KW-0732">Signal</keyword>
<dbReference type="InterPro" id="IPR017853">
    <property type="entry name" value="GH"/>
</dbReference>
<proteinExistence type="predicted"/>
<dbReference type="Pfam" id="PF02839">
    <property type="entry name" value="CBM_5_12"/>
    <property type="match status" value="1"/>
</dbReference>
<dbReference type="Pfam" id="PF00704">
    <property type="entry name" value="Glyco_hydro_18"/>
    <property type="match status" value="1"/>
</dbReference>
<dbReference type="EMBL" id="PQWB01000042">
    <property type="protein sequence ID" value="POZ61899.1"/>
    <property type="molecule type" value="Genomic_DNA"/>
</dbReference>
<evidence type="ECO:0000256" key="5">
    <source>
        <dbReference type="RuleBase" id="RU000489"/>
    </source>
</evidence>
<dbReference type="Gene3D" id="2.10.10.20">
    <property type="entry name" value="Carbohydrate-binding module superfamily 5/12"/>
    <property type="match status" value="1"/>
</dbReference>
<comment type="caution">
    <text evidence="8">The sequence shown here is derived from an EMBL/GenBank/DDBJ whole genome shotgun (WGS) entry which is preliminary data.</text>
</comment>
<name>A0A2S5DFU6_9NEIS</name>
<dbReference type="PANTHER" id="PTHR11177:SF308">
    <property type="entry name" value="CHITINASE A"/>
    <property type="match status" value="1"/>
</dbReference>
<evidence type="ECO:0000256" key="1">
    <source>
        <dbReference type="ARBA" id="ARBA00022801"/>
    </source>
</evidence>
<keyword evidence="3" id="KW-0119">Carbohydrate metabolism</keyword>
<dbReference type="AlphaFoldDB" id="A0A2S5DFU6"/>
<evidence type="ECO:0000256" key="4">
    <source>
        <dbReference type="ARBA" id="ARBA00023295"/>
    </source>
</evidence>
<evidence type="ECO:0000256" key="2">
    <source>
        <dbReference type="ARBA" id="ARBA00023024"/>
    </source>
</evidence>
<dbReference type="GO" id="GO:0030246">
    <property type="term" value="F:carbohydrate binding"/>
    <property type="evidence" value="ECO:0007669"/>
    <property type="project" value="InterPro"/>
</dbReference>
<dbReference type="PROSITE" id="PS51910">
    <property type="entry name" value="GH18_2"/>
    <property type="match status" value="1"/>
</dbReference>
<dbReference type="SUPFAM" id="SSF51055">
    <property type="entry name" value="Carbohydrate binding domain"/>
    <property type="match status" value="1"/>
</dbReference>
<keyword evidence="2" id="KW-0624">Polysaccharide degradation</keyword>
<dbReference type="SUPFAM" id="SSF54556">
    <property type="entry name" value="Chitinase insertion domain"/>
    <property type="match status" value="1"/>
</dbReference>
<dbReference type="SUPFAM" id="SSF51445">
    <property type="entry name" value="(Trans)glycosidases"/>
    <property type="match status" value="1"/>
</dbReference>
<evidence type="ECO:0000259" key="7">
    <source>
        <dbReference type="PROSITE" id="PS51910"/>
    </source>
</evidence>
<keyword evidence="1 5" id="KW-0378">Hydrolase</keyword>
<feature type="chain" id="PRO_5015739853" evidence="6">
    <location>
        <begin position="28"/>
        <end position="796"/>
    </location>
</feature>
<dbReference type="GO" id="GO:0004553">
    <property type="term" value="F:hydrolase activity, hydrolyzing O-glycosyl compounds"/>
    <property type="evidence" value="ECO:0007669"/>
    <property type="project" value="InterPro"/>
</dbReference>
<dbReference type="Proteomes" id="UP000237082">
    <property type="component" value="Unassembled WGS sequence"/>
</dbReference>
<dbReference type="Gene3D" id="3.20.20.80">
    <property type="entry name" value="Glycosidases"/>
    <property type="match status" value="2"/>
</dbReference>
<dbReference type="Pfam" id="PF06483">
    <property type="entry name" value="ChiC"/>
    <property type="match status" value="1"/>
</dbReference>
<dbReference type="CDD" id="cd06548">
    <property type="entry name" value="GH18_chitinase"/>
    <property type="match status" value="1"/>
</dbReference>
<dbReference type="InterPro" id="IPR036573">
    <property type="entry name" value="CBM_sf_5/12"/>
</dbReference>